<dbReference type="InterPro" id="IPR053891">
    <property type="entry name" value="Shisa_N"/>
</dbReference>
<keyword evidence="3 5" id="KW-1133">Transmembrane helix</keyword>
<dbReference type="InterPro" id="IPR026910">
    <property type="entry name" value="Shisa"/>
</dbReference>
<evidence type="ECO:0000256" key="4">
    <source>
        <dbReference type="ARBA" id="ARBA00023136"/>
    </source>
</evidence>
<keyword evidence="4 5" id="KW-0472">Membrane</keyword>
<evidence type="ECO:0000259" key="6">
    <source>
        <dbReference type="Pfam" id="PF13908"/>
    </source>
</evidence>
<feature type="domain" description="Shisa N-terminal" evidence="6">
    <location>
        <begin position="21"/>
        <end position="67"/>
    </location>
</feature>
<evidence type="ECO:0000256" key="3">
    <source>
        <dbReference type="ARBA" id="ARBA00022989"/>
    </source>
</evidence>
<keyword evidence="8" id="KW-1185">Reference proteome</keyword>
<evidence type="ECO:0000256" key="2">
    <source>
        <dbReference type="ARBA" id="ARBA00022692"/>
    </source>
</evidence>
<accession>A0A9W7WAI1</accession>
<dbReference type="Pfam" id="PF13908">
    <property type="entry name" value="Shisa_N"/>
    <property type="match status" value="1"/>
</dbReference>
<evidence type="ECO:0000256" key="1">
    <source>
        <dbReference type="ARBA" id="ARBA00004370"/>
    </source>
</evidence>
<evidence type="ECO:0000313" key="7">
    <source>
        <dbReference type="EMBL" id="KAI7790998.1"/>
    </source>
</evidence>
<comment type="caution">
    <text evidence="7">The sequence shown here is derived from an EMBL/GenBank/DDBJ whole genome shotgun (WGS) entry which is preliminary data.</text>
</comment>
<evidence type="ECO:0000256" key="5">
    <source>
        <dbReference type="SAM" id="Phobius"/>
    </source>
</evidence>
<dbReference type="EMBL" id="JAFHDT010000025">
    <property type="protein sequence ID" value="KAI7790998.1"/>
    <property type="molecule type" value="Genomic_DNA"/>
</dbReference>
<dbReference type="PANTHER" id="PTHR31395">
    <property type="entry name" value="SHISA"/>
    <property type="match status" value="1"/>
</dbReference>
<evidence type="ECO:0000313" key="8">
    <source>
        <dbReference type="Proteomes" id="UP001059041"/>
    </source>
</evidence>
<gene>
    <name evidence="7" type="ORF">IRJ41_006727</name>
</gene>
<proteinExistence type="predicted"/>
<feature type="transmembrane region" description="Helical" evidence="5">
    <location>
        <begin position="78"/>
        <end position="96"/>
    </location>
</feature>
<comment type="subcellular location">
    <subcellularLocation>
        <location evidence="1">Membrane</location>
    </subcellularLocation>
</comment>
<name>A0A9W7WAI1_TRIRA</name>
<sequence length="216" mass="23445">MWLIIVGTWFAINLSIWFNADDCLSYTTSGGTYKYRENCMFFQFCCGTCENRYCCSKEPSRLSDSAQVTCIVKTMGSAAIGLTIAGIGIVFVVIIICCCCCCSCCCENPRPVVGTTTTTVVNTQCAMQPPMVQGGQYPAYQPVPTQPAYAGQPMPAGHYQTQPYVAEPPPPYHTVAGPGQPSYLIHTPAQEGFAYPLLTDALNQPAYNMQSPNCGY</sequence>
<organism evidence="7 8">
    <name type="scientific">Triplophysa rosa</name>
    <name type="common">Cave loach</name>
    <dbReference type="NCBI Taxonomy" id="992332"/>
    <lineage>
        <taxon>Eukaryota</taxon>
        <taxon>Metazoa</taxon>
        <taxon>Chordata</taxon>
        <taxon>Craniata</taxon>
        <taxon>Vertebrata</taxon>
        <taxon>Euteleostomi</taxon>
        <taxon>Actinopterygii</taxon>
        <taxon>Neopterygii</taxon>
        <taxon>Teleostei</taxon>
        <taxon>Ostariophysi</taxon>
        <taxon>Cypriniformes</taxon>
        <taxon>Nemacheilidae</taxon>
        <taxon>Triplophysa</taxon>
    </lineage>
</organism>
<keyword evidence="2 5" id="KW-0812">Transmembrane</keyword>
<protein>
    <recommendedName>
        <fullName evidence="6">Shisa N-terminal domain-containing protein</fullName>
    </recommendedName>
</protein>
<dbReference type="AlphaFoldDB" id="A0A9W7WAI1"/>
<dbReference type="Proteomes" id="UP001059041">
    <property type="component" value="Linkage Group LG25"/>
</dbReference>
<dbReference type="GO" id="GO:0016020">
    <property type="term" value="C:membrane"/>
    <property type="evidence" value="ECO:0007669"/>
    <property type="project" value="UniProtKB-SubCell"/>
</dbReference>
<reference evidence="7" key="1">
    <citation type="submission" date="2021-02" db="EMBL/GenBank/DDBJ databases">
        <title>Comparative genomics reveals that relaxation of natural selection precedes convergent phenotypic evolution of cavefish.</title>
        <authorList>
            <person name="Peng Z."/>
        </authorList>
    </citation>
    <scope>NUCLEOTIDE SEQUENCE</scope>
    <source>
        <tissue evidence="7">Muscle</tissue>
    </source>
</reference>
<dbReference type="PANTHER" id="PTHR31395:SF23">
    <property type="entry name" value="GEO05642P1"/>
    <property type="match status" value="1"/>
</dbReference>